<evidence type="ECO:0000256" key="10">
    <source>
        <dbReference type="HAMAP-Rule" id="MF_00047"/>
    </source>
</evidence>
<keyword evidence="4 10" id="KW-0436">Ligase</keyword>
<dbReference type="GO" id="GO:0008716">
    <property type="term" value="F:D-alanine-D-alanine ligase activity"/>
    <property type="evidence" value="ECO:0007669"/>
    <property type="project" value="UniProtKB-UniRule"/>
</dbReference>
<dbReference type="PANTHER" id="PTHR23132:SF23">
    <property type="entry name" value="D-ALANINE--D-ALANINE LIGASE B"/>
    <property type="match status" value="1"/>
</dbReference>
<feature type="active site" evidence="11">
    <location>
        <position position="16"/>
    </location>
</feature>
<dbReference type="Gene3D" id="3.30.1490.20">
    <property type="entry name" value="ATP-grasp fold, A domain"/>
    <property type="match status" value="1"/>
</dbReference>
<dbReference type="GO" id="GO:0005737">
    <property type="term" value="C:cytoplasm"/>
    <property type="evidence" value="ECO:0007669"/>
    <property type="project" value="UniProtKB-SubCell"/>
</dbReference>
<dbReference type="EC" id="6.3.2.4" evidence="10"/>
<evidence type="ECO:0000259" key="14">
    <source>
        <dbReference type="PROSITE" id="PS50975"/>
    </source>
</evidence>
<comment type="similarity">
    <text evidence="2 10">Belongs to the D-alanine--D-alanine ligase family.</text>
</comment>
<evidence type="ECO:0000256" key="12">
    <source>
        <dbReference type="PIRSR" id="PIRSR039102-3"/>
    </source>
</evidence>
<comment type="subcellular location">
    <subcellularLocation>
        <location evidence="1 10">Cytoplasm</location>
    </subcellularLocation>
</comment>
<dbReference type="EMBL" id="LCCN01000015">
    <property type="protein sequence ID" value="KKS31666.1"/>
    <property type="molecule type" value="Genomic_DNA"/>
</dbReference>
<dbReference type="STRING" id="1618356.UU93_C0015G0005"/>
<dbReference type="Pfam" id="PF07478">
    <property type="entry name" value="Dala_Dala_lig_C"/>
    <property type="match status" value="1"/>
</dbReference>
<evidence type="ECO:0000256" key="5">
    <source>
        <dbReference type="ARBA" id="ARBA00022741"/>
    </source>
</evidence>
<comment type="catalytic activity">
    <reaction evidence="10">
        <text>2 D-alanine + ATP = D-alanyl-D-alanine + ADP + phosphate + H(+)</text>
        <dbReference type="Rhea" id="RHEA:11224"/>
        <dbReference type="ChEBI" id="CHEBI:15378"/>
        <dbReference type="ChEBI" id="CHEBI:30616"/>
        <dbReference type="ChEBI" id="CHEBI:43474"/>
        <dbReference type="ChEBI" id="CHEBI:57416"/>
        <dbReference type="ChEBI" id="CHEBI:57822"/>
        <dbReference type="ChEBI" id="CHEBI:456216"/>
        <dbReference type="EC" id="6.3.2.4"/>
    </reaction>
</comment>
<keyword evidence="12" id="KW-0464">Manganese</keyword>
<dbReference type="InterPro" id="IPR011095">
    <property type="entry name" value="Dala_Dala_lig_C"/>
</dbReference>
<name>A0A0G1AC36_9BACT</name>
<feature type="active site" evidence="11">
    <location>
        <position position="156"/>
    </location>
</feature>
<evidence type="ECO:0000256" key="9">
    <source>
        <dbReference type="ARBA" id="ARBA00023316"/>
    </source>
</evidence>
<proteinExistence type="inferred from homology"/>
<dbReference type="NCBIfam" id="TIGR01205">
    <property type="entry name" value="D_ala_D_alaTIGR"/>
    <property type="match status" value="1"/>
</dbReference>
<dbReference type="PATRIC" id="fig|1618356.3.peg.629"/>
<dbReference type="PROSITE" id="PS50975">
    <property type="entry name" value="ATP_GRASP"/>
    <property type="match status" value="1"/>
</dbReference>
<evidence type="ECO:0000256" key="8">
    <source>
        <dbReference type="ARBA" id="ARBA00022984"/>
    </source>
</evidence>
<gene>
    <name evidence="10" type="primary">ddl</name>
    <name evidence="15" type="ORF">UU93_C0015G0005</name>
</gene>
<evidence type="ECO:0000256" key="13">
    <source>
        <dbReference type="PROSITE-ProRule" id="PRU00409"/>
    </source>
</evidence>
<dbReference type="InterPro" id="IPR011127">
    <property type="entry name" value="Dala_Dala_lig_N"/>
</dbReference>
<dbReference type="GO" id="GO:0009252">
    <property type="term" value="P:peptidoglycan biosynthetic process"/>
    <property type="evidence" value="ECO:0007669"/>
    <property type="project" value="UniProtKB-UniRule"/>
</dbReference>
<evidence type="ECO:0000256" key="7">
    <source>
        <dbReference type="ARBA" id="ARBA00022960"/>
    </source>
</evidence>
<evidence type="ECO:0000256" key="11">
    <source>
        <dbReference type="PIRSR" id="PIRSR039102-1"/>
    </source>
</evidence>
<feature type="active site" evidence="11">
    <location>
        <position position="294"/>
    </location>
</feature>
<dbReference type="PANTHER" id="PTHR23132">
    <property type="entry name" value="D-ALANINE--D-ALANINE LIGASE"/>
    <property type="match status" value="1"/>
</dbReference>
<dbReference type="NCBIfam" id="NF002378">
    <property type="entry name" value="PRK01372.1"/>
    <property type="match status" value="1"/>
</dbReference>
<feature type="domain" description="ATP-grasp" evidence="14">
    <location>
        <begin position="110"/>
        <end position="316"/>
    </location>
</feature>
<protein>
    <recommendedName>
        <fullName evidence="10">D-alanine--D-alanine ligase</fullName>
        <ecNumber evidence="10">6.3.2.4</ecNumber>
    </recommendedName>
    <alternativeName>
        <fullName evidence="10">D-Ala-D-Ala ligase</fullName>
    </alternativeName>
    <alternativeName>
        <fullName evidence="10">D-alanylalanine synthetase</fullName>
    </alternativeName>
</protein>
<feature type="binding site" evidence="12">
    <location>
        <position position="283"/>
    </location>
    <ligand>
        <name>Mg(2+)</name>
        <dbReference type="ChEBI" id="CHEBI:18420"/>
        <label>1</label>
    </ligand>
</feature>
<keyword evidence="3 10" id="KW-0963">Cytoplasm</keyword>
<keyword evidence="12" id="KW-0479">Metal-binding</keyword>
<dbReference type="InterPro" id="IPR016185">
    <property type="entry name" value="PreATP-grasp_dom_sf"/>
</dbReference>
<dbReference type="Proteomes" id="UP000034160">
    <property type="component" value="Unassembled WGS sequence"/>
</dbReference>
<dbReference type="InterPro" id="IPR013815">
    <property type="entry name" value="ATP_grasp_subdomain_1"/>
</dbReference>
<evidence type="ECO:0000313" key="16">
    <source>
        <dbReference type="Proteomes" id="UP000034160"/>
    </source>
</evidence>
<keyword evidence="9 10" id="KW-0961">Cell wall biogenesis/degradation</keyword>
<dbReference type="Gene3D" id="3.30.470.20">
    <property type="entry name" value="ATP-grasp fold, B domain"/>
    <property type="match status" value="1"/>
</dbReference>
<keyword evidence="7 10" id="KW-0133">Cell shape</keyword>
<evidence type="ECO:0000256" key="6">
    <source>
        <dbReference type="ARBA" id="ARBA00022840"/>
    </source>
</evidence>
<dbReference type="AlphaFoldDB" id="A0A0G1AC36"/>
<comment type="function">
    <text evidence="10">Cell wall formation.</text>
</comment>
<evidence type="ECO:0000256" key="2">
    <source>
        <dbReference type="ARBA" id="ARBA00010871"/>
    </source>
</evidence>
<feature type="binding site" evidence="12">
    <location>
        <position position="270"/>
    </location>
    <ligand>
        <name>Mg(2+)</name>
        <dbReference type="ChEBI" id="CHEBI:18420"/>
        <label>1</label>
    </ligand>
</feature>
<dbReference type="Pfam" id="PF01820">
    <property type="entry name" value="Dala_Dala_lig_N"/>
    <property type="match status" value="2"/>
</dbReference>
<sequence length="322" mass="35501">MNKIRIGVLRGGPSSEYEVSLKTGGNVLKSLPEKYSPIDIFIDKEGVWHIHGIPHKPHEAFKKVDVIFNALHGEYGEDGKVQKILDTFAIPYTGSKTLPSAIGMNKALAKNIFKSHGIKTPFYKVESKDDDIDEIAIELFNTFPMPVVVKPIASGSSVGVSIACTFQGLKDALSKSFKYSDKALIEEYIKGREATCGVVDKFRGNDFYSLLPIEIIKPEKSEFFDYEAKYCGGSQEICPGNFSQSEKEAIQNLAIEAHKVLGLRHYSRSDFIISPRRGIYILEVNTLPGLTAESLLPKSLQAVGCSLPDFLDHLITLALAGK</sequence>
<evidence type="ECO:0000313" key="15">
    <source>
        <dbReference type="EMBL" id="KKS31666.1"/>
    </source>
</evidence>
<dbReference type="InterPro" id="IPR000291">
    <property type="entry name" value="D-Ala_lig_Van_CS"/>
</dbReference>
<keyword evidence="5 13" id="KW-0547">Nucleotide-binding</keyword>
<accession>A0A0G1AC36</accession>
<dbReference type="SUPFAM" id="SSF52440">
    <property type="entry name" value="PreATP-grasp domain"/>
    <property type="match status" value="1"/>
</dbReference>
<organism evidence="15 16">
    <name type="scientific">Candidatus Amesbacteria bacterium GW2011_GWA2_42_12</name>
    <dbReference type="NCBI Taxonomy" id="1618356"/>
    <lineage>
        <taxon>Bacteria</taxon>
        <taxon>Candidatus Amesiibacteriota</taxon>
    </lineage>
</organism>
<dbReference type="PROSITE" id="PS00844">
    <property type="entry name" value="DALA_DALA_LIGASE_2"/>
    <property type="match status" value="1"/>
</dbReference>
<evidence type="ECO:0000256" key="4">
    <source>
        <dbReference type="ARBA" id="ARBA00022598"/>
    </source>
</evidence>
<comment type="cofactor">
    <cofactor evidence="12">
        <name>Mg(2+)</name>
        <dbReference type="ChEBI" id="CHEBI:18420"/>
    </cofactor>
    <cofactor evidence="12">
        <name>Mn(2+)</name>
        <dbReference type="ChEBI" id="CHEBI:29035"/>
    </cofactor>
    <text evidence="12">Binds 2 magnesium or manganese ions per subunit.</text>
</comment>
<evidence type="ECO:0000256" key="3">
    <source>
        <dbReference type="ARBA" id="ARBA00022490"/>
    </source>
</evidence>
<dbReference type="HAMAP" id="MF_00047">
    <property type="entry name" value="Dala_Dala_lig"/>
    <property type="match status" value="1"/>
</dbReference>
<keyword evidence="12" id="KW-0460">Magnesium</keyword>
<comment type="pathway">
    <text evidence="10">Cell wall biogenesis; peptidoglycan biosynthesis.</text>
</comment>
<dbReference type="UniPathway" id="UPA00219"/>
<dbReference type="GO" id="GO:0046872">
    <property type="term" value="F:metal ion binding"/>
    <property type="evidence" value="ECO:0007669"/>
    <property type="project" value="UniProtKB-KW"/>
</dbReference>
<dbReference type="SUPFAM" id="SSF56059">
    <property type="entry name" value="Glutathione synthetase ATP-binding domain-like"/>
    <property type="match status" value="1"/>
</dbReference>
<keyword evidence="6 13" id="KW-0067">ATP-binding</keyword>
<dbReference type="Gene3D" id="3.40.50.20">
    <property type="match status" value="1"/>
</dbReference>
<dbReference type="GO" id="GO:0008360">
    <property type="term" value="P:regulation of cell shape"/>
    <property type="evidence" value="ECO:0007669"/>
    <property type="project" value="UniProtKB-KW"/>
</dbReference>
<evidence type="ECO:0000256" key="1">
    <source>
        <dbReference type="ARBA" id="ARBA00004496"/>
    </source>
</evidence>
<dbReference type="SMART" id="SM01209">
    <property type="entry name" value="GARS_A"/>
    <property type="match status" value="1"/>
</dbReference>
<dbReference type="GO" id="GO:0071555">
    <property type="term" value="P:cell wall organization"/>
    <property type="evidence" value="ECO:0007669"/>
    <property type="project" value="UniProtKB-KW"/>
</dbReference>
<feature type="binding site" evidence="12">
    <location>
        <position position="283"/>
    </location>
    <ligand>
        <name>Mg(2+)</name>
        <dbReference type="ChEBI" id="CHEBI:18420"/>
        <label>2</label>
    </ligand>
</feature>
<reference evidence="15 16" key="1">
    <citation type="journal article" date="2015" name="Nature">
        <title>rRNA introns, odd ribosomes, and small enigmatic genomes across a large radiation of phyla.</title>
        <authorList>
            <person name="Brown C.T."/>
            <person name="Hug L.A."/>
            <person name="Thomas B.C."/>
            <person name="Sharon I."/>
            <person name="Castelle C.J."/>
            <person name="Singh A."/>
            <person name="Wilkins M.J."/>
            <person name="Williams K.H."/>
            <person name="Banfield J.F."/>
        </authorList>
    </citation>
    <scope>NUCLEOTIDE SEQUENCE [LARGE SCALE GENOMIC DNA]</scope>
</reference>
<dbReference type="GO" id="GO:0005524">
    <property type="term" value="F:ATP binding"/>
    <property type="evidence" value="ECO:0007669"/>
    <property type="project" value="UniProtKB-UniRule"/>
</dbReference>
<dbReference type="PIRSF" id="PIRSF039102">
    <property type="entry name" value="Ddl/VanB"/>
    <property type="match status" value="1"/>
</dbReference>
<keyword evidence="8 10" id="KW-0573">Peptidoglycan synthesis</keyword>
<feature type="binding site" evidence="12">
    <location>
        <position position="285"/>
    </location>
    <ligand>
        <name>Mg(2+)</name>
        <dbReference type="ChEBI" id="CHEBI:18420"/>
        <label>2</label>
    </ligand>
</feature>
<comment type="caution">
    <text evidence="15">The sequence shown here is derived from an EMBL/GenBank/DDBJ whole genome shotgun (WGS) entry which is preliminary data.</text>
</comment>
<dbReference type="InterPro" id="IPR005905">
    <property type="entry name" value="D_ala_D_ala"/>
</dbReference>
<dbReference type="InterPro" id="IPR011761">
    <property type="entry name" value="ATP-grasp"/>
</dbReference>